<name>A0A858R3M3_9PROT</name>
<dbReference type="EMBL" id="CP051775">
    <property type="protein sequence ID" value="QJE71977.1"/>
    <property type="molecule type" value="Genomic_DNA"/>
</dbReference>
<sequence length="231" mass="26448">MSSAVHRISSLPNELVSFIRNPAFPCVAAKSAVSREQVDIMEAGNLLDGQYDLDILARIGGFVRNYRRRRPLFTSFAVLFRQPTDLTEVAFEKALWRRLAGLHELDRRRHGWDPSVSSDPASPDFSFSLFRQAFFIIGLHPNSSRRSRRFRRPALVFNLHDQFERLRANGSFGRMQTVIRERDASYCGRPNPMLANFGDLSEARQYSGRAVPRGWTCPFRPRTDTGEREAA</sequence>
<gene>
    <name evidence="1" type="ORF">HHL28_01630</name>
</gene>
<dbReference type="Proteomes" id="UP000501891">
    <property type="component" value="Chromosome"/>
</dbReference>
<reference evidence="1" key="1">
    <citation type="submission" date="2020-04" db="EMBL/GenBank/DDBJ databases">
        <title>A desert anoxygenic phototrophic bacterium fixes CO2 using RubisCO under aerobic conditions.</title>
        <authorList>
            <person name="Tang K."/>
        </authorList>
    </citation>
    <scope>NUCLEOTIDE SEQUENCE [LARGE SCALE GENOMIC DNA]</scope>
    <source>
        <strain evidence="1">MIMtkB3</strain>
    </source>
</reference>
<keyword evidence="2" id="KW-1185">Reference proteome</keyword>
<dbReference type="KEGG" id="acru:HHL28_01630"/>
<dbReference type="InterPro" id="IPR014988">
    <property type="entry name" value="Uncharacterised_YqcI/YcgG"/>
</dbReference>
<protein>
    <submittedName>
        <fullName evidence="1">YqcI/YcgG family protein</fullName>
    </submittedName>
</protein>
<dbReference type="PANTHER" id="PTHR40045">
    <property type="entry name" value="YCGG FAMILY PROTEIN"/>
    <property type="match status" value="1"/>
</dbReference>
<proteinExistence type="predicted"/>
<dbReference type="Pfam" id="PF08892">
    <property type="entry name" value="YqcI_YcgG"/>
    <property type="match status" value="1"/>
</dbReference>
<dbReference type="PANTHER" id="PTHR40045:SF1">
    <property type="entry name" value="YQCI_YCGG FAMILY PROTEIN"/>
    <property type="match status" value="1"/>
</dbReference>
<dbReference type="NCBIfam" id="NF041366">
    <property type="entry name" value="GntA_guanitoxin"/>
    <property type="match status" value="1"/>
</dbReference>
<dbReference type="AlphaFoldDB" id="A0A858R3M3"/>
<evidence type="ECO:0000313" key="1">
    <source>
        <dbReference type="EMBL" id="QJE71977.1"/>
    </source>
</evidence>
<accession>A0A858R3M3</accession>
<evidence type="ECO:0000313" key="2">
    <source>
        <dbReference type="Proteomes" id="UP000501891"/>
    </source>
</evidence>
<organism evidence="1 2">
    <name type="scientific">Aerophototrophica crusticola</name>
    <dbReference type="NCBI Taxonomy" id="1709002"/>
    <lineage>
        <taxon>Bacteria</taxon>
        <taxon>Pseudomonadati</taxon>
        <taxon>Pseudomonadota</taxon>
        <taxon>Alphaproteobacteria</taxon>
        <taxon>Rhodospirillales</taxon>
        <taxon>Rhodospirillaceae</taxon>
        <taxon>Aerophototrophica</taxon>
    </lineage>
</organism>